<keyword evidence="2" id="KW-1185">Reference proteome</keyword>
<comment type="caution">
    <text evidence="1">The sequence shown here is derived from an EMBL/GenBank/DDBJ whole genome shotgun (WGS) entry which is preliminary data.</text>
</comment>
<name>A0AAD5QI37_PARTN</name>
<sequence length="123" mass="14412">MARCRTGDVVKLWNNKHCSCGCYIISKCWKYSSVCRITFWINLRICSTMHRLHEKITYGGSTDIYKENHPFHNHRLGFFKLLCTIFYLVKSQAQKSNENALFGQKVLYMCVPQYVVDDITESS</sequence>
<dbReference type="EMBL" id="JAHQIW010000610">
    <property type="protein sequence ID" value="KAJ1349135.1"/>
    <property type="molecule type" value="Genomic_DNA"/>
</dbReference>
<dbReference type="AlphaFoldDB" id="A0AAD5QI37"/>
<organism evidence="1 2">
    <name type="scientific">Parelaphostrongylus tenuis</name>
    <name type="common">Meningeal worm</name>
    <dbReference type="NCBI Taxonomy" id="148309"/>
    <lineage>
        <taxon>Eukaryota</taxon>
        <taxon>Metazoa</taxon>
        <taxon>Ecdysozoa</taxon>
        <taxon>Nematoda</taxon>
        <taxon>Chromadorea</taxon>
        <taxon>Rhabditida</taxon>
        <taxon>Rhabditina</taxon>
        <taxon>Rhabditomorpha</taxon>
        <taxon>Strongyloidea</taxon>
        <taxon>Metastrongylidae</taxon>
        <taxon>Parelaphostrongylus</taxon>
    </lineage>
</organism>
<accession>A0AAD5QI37</accession>
<reference evidence="1" key="1">
    <citation type="submission" date="2021-06" db="EMBL/GenBank/DDBJ databases">
        <title>Parelaphostrongylus tenuis whole genome reference sequence.</title>
        <authorList>
            <person name="Garwood T.J."/>
            <person name="Larsen P.A."/>
            <person name="Fountain-Jones N.M."/>
            <person name="Garbe J.R."/>
            <person name="Macchietto M.G."/>
            <person name="Kania S.A."/>
            <person name="Gerhold R.W."/>
            <person name="Richards J.E."/>
            <person name="Wolf T.M."/>
        </authorList>
    </citation>
    <scope>NUCLEOTIDE SEQUENCE</scope>
    <source>
        <strain evidence="1">MNPRO001-30</strain>
        <tissue evidence="1">Meninges</tissue>
    </source>
</reference>
<proteinExistence type="predicted"/>
<evidence type="ECO:0000313" key="2">
    <source>
        <dbReference type="Proteomes" id="UP001196413"/>
    </source>
</evidence>
<dbReference type="Proteomes" id="UP001196413">
    <property type="component" value="Unassembled WGS sequence"/>
</dbReference>
<protein>
    <submittedName>
        <fullName evidence="1">Uncharacterized protein</fullName>
    </submittedName>
</protein>
<evidence type="ECO:0000313" key="1">
    <source>
        <dbReference type="EMBL" id="KAJ1349135.1"/>
    </source>
</evidence>
<gene>
    <name evidence="1" type="ORF">KIN20_004589</name>
</gene>